<name>A0ABX0WW05_9PROT</name>
<organism evidence="1 2">
    <name type="scientific">Thalassospira tepidiphila</name>
    <dbReference type="NCBI Taxonomy" id="393657"/>
    <lineage>
        <taxon>Bacteria</taxon>
        <taxon>Pseudomonadati</taxon>
        <taxon>Pseudomonadota</taxon>
        <taxon>Alphaproteobacteria</taxon>
        <taxon>Rhodospirillales</taxon>
        <taxon>Thalassospiraceae</taxon>
        <taxon>Thalassospira</taxon>
    </lineage>
</organism>
<evidence type="ECO:0000313" key="1">
    <source>
        <dbReference type="EMBL" id="NJB73521.1"/>
    </source>
</evidence>
<reference evidence="1 2" key="1">
    <citation type="submission" date="2020-03" db="EMBL/GenBank/DDBJ databases">
        <title>Genomic Encyclopedia of Type Strains, Phase IV (KMG-IV): sequencing the most valuable type-strain genomes for metagenomic binning, comparative biology and taxonomic classification.</title>
        <authorList>
            <person name="Goeker M."/>
        </authorList>
    </citation>
    <scope>NUCLEOTIDE SEQUENCE [LARGE SCALE GENOMIC DNA]</scope>
    <source>
        <strain evidence="1 2">DSM 18888</strain>
    </source>
</reference>
<keyword evidence="2" id="KW-1185">Reference proteome</keyword>
<dbReference type="Proteomes" id="UP000556869">
    <property type="component" value="Unassembled WGS sequence"/>
</dbReference>
<comment type="caution">
    <text evidence="1">The sequence shown here is derived from an EMBL/GenBank/DDBJ whole genome shotgun (WGS) entry which is preliminary data.</text>
</comment>
<protein>
    <submittedName>
        <fullName evidence="1">Uncharacterized protein</fullName>
    </submittedName>
</protein>
<proteinExistence type="predicted"/>
<dbReference type="EMBL" id="JAATJD010000001">
    <property type="protein sequence ID" value="NJB73521.1"/>
    <property type="molecule type" value="Genomic_DNA"/>
</dbReference>
<sequence>MQNNVSPLHSAITFPLQVLIEALMDAWKGISLK</sequence>
<gene>
    <name evidence="1" type="ORF">GGR96_000593</name>
</gene>
<evidence type="ECO:0000313" key="2">
    <source>
        <dbReference type="Proteomes" id="UP000556869"/>
    </source>
</evidence>
<accession>A0ABX0WW05</accession>